<reference evidence="1 2" key="1">
    <citation type="submission" date="2017-06" db="EMBL/GenBank/DDBJ databases">
        <authorList>
            <person name="Kim H.J."/>
            <person name="Triplett B.A."/>
        </authorList>
    </citation>
    <scope>NUCLEOTIDE SEQUENCE [LARGE SCALE GENOMIC DNA]</scope>
    <source>
        <strain evidence="1 2">DSM 29339</strain>
    </source>
</reference>
<name>A0A239JKS7_9RHOB</name>
<dbReference type="AlphaFoldDB" id="A0A239JKS7"/>
<keyword evidence="2" id="KW-1185">Reference proteome</keyword>
<organism evidence="1 2">
    <name type="scientific">Tropicimonas sediminicola</name>
    <dbReference type="NCBI Taxonomy" id="1031541"/>
    <lineage>
        <taxon>Bacteria</taxon>
        <taxon>Pseudomonadati</taxon>
        <taxon>Pseudomonadota</taxon>
        <taxon>Alphaproteobacteria</taxon>
        <taxon>Rhodobacterales</taxon>
        <taxon>Roseobacteraceae</taxon>
        <taxon>Tropicimonas</taxon>
    </lineage>
</organism>
<dbReference type="Proteomes" id="UP000198426">
    <property type="component" value="Unassembled WGS sequence"/>
</dbReference>
<dbReference type="EMBL" id="FZOY01000005">
    <property type="protein sequence ID" value="SNT06420.1"/>
    <property type="molecule type" value="Genomic_DNA"/>
</dbReference>
<accession>A0A239JKS7</accession>
<sequence length="37" mass="4048">MIGETTGRRARNHLSEMGIFAKKMGPERLFRAAGGLS</sequence>
<gene>
    <name evidence="1" type="ORF">SAMN05421757_105335</name>
</gene>
<evidence type="ECO:0000313" key="2">
    <source>
        <dbReference type="Proteomes" id="UP000198426"/>
    </source>
</evidence>
<evidence type="ECO:0000313" key="1">
    <source>
        <dbReference type="EMBL" id="SNT06420.1"/>
    </source>
</evidence>
<proteinExistence type="predicted"/>
<protein>
    <submittedName>
        <fullName evidence="1">Uncharacterized protein</fullName>
    </submittedName>
</protein>